<dbReference type="Pfam" id="PF13920">
    <property type="entry name" value="zf-C3HC4_3"/>
    <property type="match status" value="1"/>
</dbReference>
<evidence type="ECO:0000256" key="1">
    <source>
        <dbReference type="ARBA" id="ARBA00022723"/>
    </source>
</evidence>
<dbReference type="GO" id="GO:0008270">
    <property type="term" value="F:zinc ion binding"/>
    <property type="evidence" value="ECO:0007669"/>
    <property type="project" value="UniProtKB-KW"/>
</dbReference>
<evidence type="ECO:0000313" key="8">
    <source>
        <dbReference type="EMBL" id="TFY70789.1"/>
    </source>
</evidence>
<keyword evidence="9" id="KW-1185">Reference proteome</keyword>
<dbReference type="InterPro" id="IPR011011">
    <property type="entry name" value="Znf_FYVE_PHD"/>
</dbReference>
<dbReference type="AlphaFoldDB" id="A0A4Y9ZBL5"/>
<feature type="compositionally biased region" description="Low complexity" evidence="5">
    <location>
        <begin position="270"/>
        <end position="296"/>
    </location>
</feature>
<evidence type="ECO:0000256" key="3">
    <source>
        <dbReference type="ARBA" id="ARBA00022833"/>
    </source>
</evidence>
<protein>
    <recommendedName>
        <fullName evidence="10">RING-type domain-containing protein</fullName>
    </recommendedName>
</protein>
<feature type="region of interest" description="Disordered" evidence="5">
    <location>
        <begin position="391"/>
        <end position="440"/>
    </location>
</feature>
<dbReference type="InterPro" id="IPR017455">
    <property type="entry name" value="Znf_FYVE-rel"/>
</dbReference>
<dbReference type="InterPro" id="IPR001841">
    <property type="entry name" value="Znf_RING"/>
</dbReference>
<dbReference type="STRING" id="205917.A0A4Y9ZBL5"/>
<dbReference type="Proteomes" id="UP000298327">
    <property type="component" value="Unassembled WGS sequence"/>
</dbReference>
<feature type="compositionally biased region" description="Basic and acidic residues" evidence="5">
    <location>
        <begin position="1"/>
        <end position="10"/>
    </location>
</feature>
<keyword evidence="1" id="KW-0479">Metal-binding</keyword>
<dbReference type="PANTHER" id="PTHR14879">
    <property type="entry name" value="CASPASE REGULATOR, RING FINGER DOMAIN-CONTAINING"/>
    <property type="match status" value="1"/>
</dbReference>
<reference evidence="8 9" key="1">
    <citation type="submission" date="2019-02" db="EMBL/GenBank/DDBJ databases">
        <title>Genome sequencing of the rare red list fungi Dentipellis fragilis.</title>
        <authorList>
            <person name="Buettner E."/>
            <person name="Kellner H."/>
        </authorList>
    </citation>
    <scope>NUCLEOTIDE SEQUENCE [LARGE SCALE GENOMIC DNA]</scope>
    <source>
        <strain evidence="8 9">DSM 105465</strain>
    </source>
</reference>
<evidence type="ECO:0008006" key="10">
    <source>
        <dbReference type="Google" id="ProtNLM"/>
    </source>
</evidence>
<dbReference type="EMBL" id="SEOQ01000082">
    <property type="protein sequence ID" value="TFY70789.1"/>
    <property type="molecule type" value="Genomic_DNA"/>
</dbReference>
<dbReference type="Pfam" id="PF01363">
    <property type="entry name" value="FYVE"/>
    <property type="match status" value="1"/>
</dbReference>
<dbReference type="SMART" id="SM00184">
    <property type="entry name" value="RING"/>
    <property type="match status" value="2"/>
</dbReference>
<dbReference type="InterPro" id="IPR000306">
    <property type="entry name" value="Znf_FYVE"/>
</dbReference>
<feature type="domain" description="FYVE-type" evidence="7">
    <location>
        <begin position="48"/>
        <end position="112"/>
    </location>
</feature>
<dbReference type="SUPFAM" id="SSF57850">
    <property type="entry name" value="RING/U-box"/>
    <property type="match status" value="1"/>
</dbReference>
<feature type="region of interest" description="Disordered" evidence="5">
    <location>
        <begin position="173"/>
        <end position="305"/>
    </location>
</feature>
<dbReference type="PANTHER" id="PTHR14879:SF5">
    <property type="entry name" value="RING-TYPE DOMAIN-CONTAINING PROTEIN"/>
    <property type="match status" value="1"/>
</dbReference>
<comment type="caution">
    <text evidence="8">The sequence shown here is derived from an EMBL/GenBank/DDBJ whole genome shotgun (WGS) entry which is preliminary data.</text>
</comment>
<evidence type="ECO:0000256" key="5">
    <source>
        <dbReference type="SAM" id="MobiDB-lite"/>
    </source>
</evidence>
<evidence type="ECO:0000256" key="4">
    <source>
        <dbReference type="PROSITE-ProRule" id="PRU00175"/>
    </source>
</evidence>
<dbReference type="SUPFAM" id="SSF57903">
    <property type="entry name" value="FYVE/PHD zinc finger"/>
    <property type="match status" value="1"/>
</dbReference>
<keyword evidence="2 4" id="KW-0863">Zinc-finger</keyword>
<dbReference type="Gene3D" id="3.30.40.10">
    <property type="entry name" value="Zinc/RING finger domain, C3HC4 (zinc finger)"/>
    <property type="match status" value="2"/>
</dbReference>
<feature type="domain" description="RING-type" evidence="6">
    <location>
        <begin position="451"/>
        <end position="490"/>
    </location>
</feature>
<accession>A0A4Y9ZBL5</accession>
<gene>
    <name evidence="8" type="ORF">EVG20_g2220</name>
</gene>
<proteinExistence type="predicted"/>
<evidence type="ECO:0000259" key="6">
    <source>
        <dbReference type="PROSITE" id="PS50089"/>
    </source>
</evidence>
<organism evidence="8 9">
    <name type="scientific">Dentipellis fragilis</name>
    <dbReference type="NCBI Taxonomy" id="205917"/>
    <lineage>
        <taxon>Eukaryota</taxon>
        <taxon>Fungi</taxon>
        <taxon>Dikarya</taxon>
        <taxon>Basidiomycota</taxon>
        <taxon>Agaricomycotina</taxon>
        <taxon>Agaricomycetes</taxon>
        <taxon>Russulales</taxon>
        <taxon>Hericiaceae</taxon>
        <taxon>Dentipellis</taxon>
    </lineage>
</organism>
<dbReference type="InterPro" id="IPR051728">
    <property type="entry name" value="RING-FYVE_E3_ubiquitin-ligase"/>
</dbReference>
<evidence type="ECO:0000259" key="7">
    <source>
        <dbReference type="PROSITE" id="PS50178"/>
    </source>
</evidence>
<dbReference type="CDD" id="cd00065">
    <property type="entry name" value="FYVE_like_SF"/>
    <property type="match status" value="1"/>
</dbReference>
<dbReference type="PROSITE" id="PS50178">
    <property type="entry name" value="ZF_FYVE"/>
    <property type="match status" value="1"/>
</dbReference>
<feature type="region of interest" description="Disordered" evidence="5">
    <location>
        <begin position="1"/>
        <end position="51"/>
    </location>
</feature>
<feature type="compositionally biased region" description="Pro residues" evidence="5">
    <location>
        <begin position="237"/>
        <end position="251"/>
    </location>
</feature>
<dbReference type="InterPro" id="IPR013083">
    <property type="entry name" value="Znf_RING/FYVE/PHD"/>
</dbReference>
<name>A0A4Y9ZBL5_9AGAM</name>
<dbReference type="PROSITE" id="PS50089">
    <property type="entry name" value="ZF_RING_2"/>
    <property type="match status" value="1"/>
</dbReference>
<dbReference type="OrthoDB" id="3045089at2759"/>
<feature type="compositionally biased region" description="Low complexity" evidence="5">
    <location>
        <begin position="220"/>
        <end position="236"/>
    </location>
</feature>
<evidence type="ECO:0000313" key="9">
    <source>
        <dbReference type="Proteomes" id="UP000298327"/>
    </source>
</evidence>
<evidence type="ECO:0000256" key="2">
    <source>
        <dbReference type="ARBA" id="ARBA00022771"/>
    </source>
</evidence>
<keyword evidence="3" id="KW-0862">Zinc</keyword>
<dbReference type="SMART" id="SM00064">
    <property type="entry name" value="FYVE"/>
    <property type="match status" value="1"/>
</dbReference>
<feature type="compositionally biased region" description="Pro residues" evidence="5">
    <location>
        <begin position="424"/>
        <end position="436"/>
    </location>
</feature>
<sequence>MPTRRVERDNNTQGASPSRVSGPVYERTAKMSGMPLLSGPPPPPHHSSRAEMSCRKCNKEFNIIFTRSRKCNHCGYSYCSSCADYQALLPRQGPDTGYDVVPVCAFCIENLTITAGGRSYLKGLPLARLKRYADAYNIKVDGVLEKDDLVQRIMSVRSQNGCLPQANEEFYRKRSVPTRQTARPRGLFSRTMDYARQPPEPAARSSHPPSGFARPDLDQSRTQQGSRFSSQSQRPRYAPPPGDPPHSPRPQYPQSNNAPPQPPRPDTAYPSSRPPGAGSTASSATPSRPASAAPHAAPQPPPTLDALLAMSDEDIARLSISTLKSVLFQNHVNARLLLEKGELVGRVKTLVDNERRERARDATIRAREEEEANARVEENRLRVEREAREREELERAQAESAASAGGAEAGEHVHPVVSAQTASPAPPASTPAPPVAPSSSALAALERDGLCVICQDEEANIAIVDCGHLAMCRACSELILSSTRECPLCRTRIVTEARLLRIFKT</sequence>